<evidence type="ECO:0000313" key="2">
    <source>
        <dbReference type="EMBL" id="REA60059.1"/>
    </source>
</evidence>
<organism evidence="2 3">
    <name type="scientific">Dyadobacter luteus</name>
    <dbReference type="NCBI Taxonomy" id="2259619"/>
    <lineage>
        <taxon>Bacteria</taxon>
        <taxon>Pseudomonadati</taxon>
        <taxon>Bacteroidota</taxon>
        <taxon>Cytophagia</taxon>
        <taxon>Cytophagales</taxon>
        <taxon>Spirosomataceae</taxon>
        <taxon>Dyadobacter</taxon>
    </lineage>
</organism>
<evidence type="ECO:0000313" key="3">
    <source>
        <dbReference type="Proteomes" id="UP000256373"/>
    </source>
</evidence>
<dbReference type="Proteomes" id="UP000256373">
    <property type="component" value="Unassembled WGS sequence"/>
</dbReference>
<dbReference type="EMBL" id="QNUL01000012">
    <property type="protein sequence ID" value="REA60059.1"/>
    <property type="molecule type" value="Genomic_DNA"/>
</dbReference>
<dbReference type="OrthoDB" id="961744at2"/>
<proteinExistence type="predicted"/>
<keyword evidence="1" id="KW-1133">Transmembrane helix</keyword>
<dbReference type="RefSeq" id="WP_115831804.1">
    <property type="nucleotide sequence ID" value="NZ_QNUL01000012.1"/>
</dbReference>
<accession>A0A3D8Y981</accession>
<reference evidence="2 3" key="1">
    <citation type="submission" date="2018-07" db="EMBL/GenBank/DDBJ databases">
        <title>Dyadobacter roseus sp. nov., isolated from rose rhizosphere soil.</title>
        <authorList>
            <person name="Chen L."/>
        </authorList>
    </citation>
    <scope>NUCLEOTIDE SEQUENCE [LARGE SCALE GENOMIC DNA]</scope>
    <source>
        <strain evidence="2 3">RS19</strain>
    </source>
</reference>
<keyword evidence="1" id="KW-0812">Transmembrane</keyword>
<dbReference type="AlphaFoldDB" id="A0A3D8Y981"/>
<gene>
    <name evidence="2" type="ORF">DSL64_15355</name>
</gene>
<feature type="transmembrane region" description="Helical" evidence="1">
    <location>
        <begin position="51"/>
        <end position="72"/>
    </location>
</feature>
<keyword evidence="1" id="KW-0472">Membrane</keyword>
<sequence>MFYKFNAHRVAKADSEKDSTAARRIFQKLTALQRRWAGLMSTGAGKLTSKGLKAVCIMLFLAGSVFCGRLIVQGLMHSGKSKIHGGAGVIRNFADEIQKRQRAEYQIKMYLDSLEKAVVEDSLNQLNQIKK</sequence>
<keyword evidence="3" id="KW-1185">Reference proteome</keyword>
<protein>
    <submittedName>
        <fullName evidence="2">Uncharacterized protein</fullName>
    </submittedName>
</protein>
<comment type="caution">
    <text evidence="2">The sequence shown here is derived from an EMBL/GenBank/DDBJ whole genome shotgun (WGS) entry which is preliminary data.</text>
</comment>
<name>A0A3D8Y981_9BACT</name>
<evidence type="ECO:0000256" key="1">
    <source>
        <dbReference type="SAM" id="Phobius"/>
    </source>
</evidence>